<accession>A0A182LT57</accession>
<keyword evidence="17" id="KW-0325">Glycoprotein</keyword>
<evidence type="ECO:0000259" key="20">
    <source>
        <dbReference type="PROSITE" id="PS51212"/>
    </source>
</evidence>
<reference evidence="22" key="1">
    <citation type="submission" date="2013-09" db="EMBL/GenBank/DDBJ databases">
        <title>The Genome Sequence of Anopheles culicifacies species A.</title>
        <authorList>
            <consortium name="The Broad Institute Genomics Platform"/>
            <person name="Neafsey D.E."/>
            <person name="Besansky N."/>
            <person name="Howell P."/>
            <person name="Walton C."/>
            <person name="Young S.K."/>
            <person name="Zeng Q."/>
            <person name="Gargeya S."/>
            <person name="Fitzgerald M."/>
            <person name="Haas B."/>
            <person name="Abouelleil A."/>
            <person name="Allen A.W."/>
            <person name="Alvarado L."/>
            <person name="Arachchi H.M."/>
            <person name="Berlin A.M."/>
            <person name="Chapman S.B."/>
            <person name="Gainer-Dewar J."/>
            <person name="Goldberg J."/>
            <person name="Griggs A."/>
            <person name="Gujja S."/>
            <person name="Hansen M."/>
            <person name="Howarth C."/>
            <person name="Imamovic A."/>
            <person name="Ireland A."/>
            <person name="Larimer J."/>
            <person name="McCowan C."/>
            <person name="Murphy C."/>
            <person name="Pearson M."/>
            <person name="Poon T.W."/>
            <person name="Priest M."/>
            <person name="Roberts A."/>
            <person name="Saif S."/>
            <person name="Shea T."/>
            <person name="Sisk P."/>
            <person name="Sykes S."/>
            <person name="Wortman J."/>
            <person name="Nusbaum C."/>
            <person name="Birren B."/>
        </authorList>
    </citation>
    <scope>NUCLEOTIDE SEQUENCE [LARGE SCALE GENOMIC DNA]</scope>
    <source>
        <strain evidence="22">A-37</strain>
    </source>
</reference>
<comment type="pathway">
    <text evidence="4">Glycan metabolism; heparan sulfate biosynthesis.</text>
</comment>
<dbReference type="PANTHER" id="PTHR46025">
    <property type="entry name" value="XYLOSYLTRANSFERASE OXT"/>
    <property type="match status" value="1"/>
</dbReference>
<evidence type="ECO:0000256" key="15">
    <source>
        <dbReference type="ARBA" id="ARBA00023136"/>
    </source>
</evidence>
<keyword evidence="8" id="KW-0808">Transferase</keyword>
<dbReference type="GO" id="GO:0030158">
    <property type="term" value="F:protein xylosyltransferase activity"/>
    <property type="evidence" value="ECO:0007669"/>
    <property type="project" value="UniProtKB-EC"/>
</dbReference>
<evidence type="ECO:0000256" key="2">
    <source>
        <dbReference type="ARBA" id="ARBA00004648"/>
    </source>
</evidence>
<dbReference type="EMBL" id="AXCM01002279">
    <property type="status" value="NOT_ANNOTATED_CDS"/>
    <property type="molecule type" value="Genomic_DNA"/>
</dbReference>
<dbReference type="UniPathway" id="UPA00755"/>
<keyword evidence="16" id="KW-1015">Disulfide bond</keyword>
<evidence type="ECO:0000313" key="22">
    <source>
        <dbReference type="Proteomes" id="UP000075883"/>
    </source>
</evidence>
<dbReference type="InterPro" id="IPR003406">
    <property type="entry name" value="Glyco_trans_14"/>
</dbReference>
<comment type="subcellular location">
    <subcellularLocation>
        <location evidence="2">Endoplasmic reticulum membrane</location>
        <topology evidence="2">Single-pass type II membrane protein</topology>
    </subcellularLocation>
    <subcellularLocation>
        <location evidence="1">Golgi apparatus membrane</location>
        <topology evidence="1">Single-pass type II membrane protein</topology>
    </subcellularLocation>
</comment>
<name>A0A182LT57_9DIPT</name>
<keyword evidence="14" id="KW-0333">Golgi apparatus</keyword>
<evidence type="ECO:0000256" key="16">
    <source>
        <dbReference type="ARBA" id="ARBA00023157"/>
    </source>
</evidence>
<evidence type="ECO:0000256" key="9">
    <source>
        <dbReference type="ARBA" id="ARBA00022692"/>
    </source>
</evidence>
<keyword evidence="12" id="KW-0735">Signal-anchor</keyword>
<comment type="pathway">
    <text evidence="3">Glycan metabolism; chondroitin sulfate biosynthesis.</text>
</comment>
<dbReference type="GO" id="GO:0000139">
    <property type="term" value="C:Golgi membrane"/>
    <property type="evidence" value="ECO:0007669"/>
    <property type="project" value="UniProtKB-SubCell"/>
</dbReference>
<dbReference type="AlphaFoldDB" id="A0A182LT57"/>
<evidence type="ECO:0000256" key="14">
    <source>
        <dbReference type="ARBA" id="ARBA00023034"/>
    </source>
</evidence>
<evidence type="ECO:0000256" key="7">
    <source>
        <dbReference type="ARBA" id="ARBA00022676"/>
    </source>
</evidence>
<evidence type="ECO:0000313" key="21">
    <source>
        <dbReference type="EnsemblMetazoa" id="ACUA001305-PA"/>
    </source>
</evidence>
<dbReference type="EnsemblMetazoa" id="ACUA001305-RA">
    <property type="protein sequence ID" value="ACUA001305-PA"/>
    <property type="gene ID" value="ACUA001305"/>
</dbReference>
<dbReference type="InterPro" id="IPR002889">
    <property type="entry name" value="WSC_carb-bd"/>
</dbReference>
<dbReference type="VEuPathDB" id="VectorBase:ACUA001305"/>
<reference evidence="21" key="2">
    <citation type="submission" date="2020-05" db="UniProtKB">
        <authorList>
            <consortium name="EnsemblMetazoa"/>
        </authorList>
    </citation>
    <scope>IDENTIFICATION</scope>
    <source>
        <strain evidence="21">A-37</strain>
    </source>
</reference>
<dbReference type="InterPro" id="IPR043538">
    <property type="entry name" value="XYLT"/>
</dbReference>
<dbReference type="PANTHER" id="PTHR46025:SF3">
    <property type="entry name" value="XYLOSYLTRANSFERASE OXT"/>
    <property type="match status" value="1"/>
</dbReference>
<evidence type="ECO:0000256" key="1">
    <source>
        <dbReference type="ARBA" id="ARBA00004323"/>
    </source>
</evidence>
<comment type="catalytic activity">
    <reaction evidence="19">
        <text>UDP-alpha-D-xylose + L-seryl-[protein] = 3-O-(beta-D-xylosyl)-L-seryl-[protein] + UDP + H(+)</text>
        <dbReference type="Rhea" id="RHEA:50192"/>
        <dbReference type="Rhea" id="RHEA-COMP:9863"/>
        <dbReference type="Rhea" id="RHEA-COMP:12567"/>
        <dbReference type="ChEBI" id="CHEBI:15378"/>
        <dbReference type="ChEBI" id="CHEBI:29999"/>
        <dbReference type="ChEBI" id="CHEBI:57632"/>
        <dbReference type="ChEBI" id="CHEBI:58223"/>
        <dbReference type="ChEBI" id="CHEBI:132085"/>
        <dbReference type="EC" id="2.4.2.26"/>
    </reaction>
</comment>
<keyword evidence="10" id="KW-0479">Metal-binding</keyword>
<dbReference type="SMART" id="SM00321">
    <property type="entry name" value="WSC"/>
    <property type="match status" value="1"/>
</dbReference>
<evidence type="ECO:0000256" key="11">
    <source>
        <dbReference type="ARBA" id="ARBA00022824"/>
    </source>
</evidence>
<keyword evidence="15" id="KW-0472">Membrane</keyword>
<evidence type="ECO:0000256" key="5">
    <source>
        <dbReference type="ARBA" id="ARBA00010195"/>
    </source>
</evidence>
<evidence type="ECO:0000256" key="4">
    <source>
        <dbReference type="ARBA" id="ARBA00005093"/>
    </source>
</evidence>
<dbReference type="GO" id="GO:0005789">
    <property type="term" value="C:endoplasmic reticulum membrane"/>
    <property type="evidence" value="ECO:0007669"/>
    <property type="project" value="UniProtKB-SubCell"/>
</dbReference>
<dbReference type="GO" id="GO:0046872">
    <property type="term" value="F:metal ion binding"/>
    <property type="evidence" value="ECO:0007669"/>
    <property type="project" value="UniProtKB-KW"/>
</dbReference>
<dbReference type="UniPathway" id="UPA00756"/>
<evidence type="ECO:0000256" key="6">
    <source>
        <dbReference type="ARBA" id="ARBA00011972"/>
    </source>
</evidence>
<evidence type="ECO:0000256" key="13">
    <source>
        <dbReference type="ARBA" id="ARBA00022989"/>
    </source>
</evidence>
<organism evidence="21 22">
    <name type="scientific">Anopheles culicifacies</name>
    <dbReference type="NCBI Taxonomy" id="139723"/>
    <lineage>
        <taxon>Eukaryota</taxon>
        <taxon>Metazoa</taxon>
        <taxon>Ecdysozoa</taxon>
        <taxon>Arthropoda</taxon>
        <taxon>Hexapoda</taxon>
        <taxon>Insecta</taxon>
        <taxon>Pterygota</taxon>
        <taxon>Neoptera</taxon>
        <taxon>Endopterygota</taxon>
        <taxon>Diptera</taxon>
        <taxon>Nematocera</taxon>
        <taxon>Culicoidea</taxon>
        <taxon>Culicidae</taxon>
        <taxon>Anophelinae</taxon>
        <taxon>Anopheles</taxon>
        <taxon>culicifacies species complex</taxon>
    </lineage>
</organism>
<evidence type="ECO:0000256" key="17">
    <source>
        <dbReference type="ARBA" id="ARBA00023180"/>
    </source>
</evidence>
<keyword evidence="9" id="KW-0812">Transmembrane</keyword>
<dbReference type="InterPro" id="IPR024448">
    <property type="entry name" value="XylT_C"/>
</dbReference>
<keyword evidence="13" id="KW-1133">Transmembrane helix</keyword>
<evidence type="ECO:0000256" key="8">
    <source>
        <dbReference type="ARBA" id="ARBA00022679"/>
    </source>
</evidence>
<keyword evidence="11" id="KW-0256">Endoplasmic reticulum</keyword>
<protein>
    <recommendedName>
        <fullName evidence="6">protein xylosyltransferase</fullName>
        <ecNumber evidence="6">2.4.2.26</ecNumber>
    </recommendedName>
    <alternativeName>
        <fullName evidence="18">Peptide O-xylosyltransferase</fullName>
    </alternativeName>
</protein>
<keyword evidence="7" id="KW-0328">Glycosyltransferase</keyword>
<comment type="similarity">
    <text evidence="5">Belongs to the glycosyltransferase 14 family. XylT subfamily.</text>
</comment>
<dbReference type="PROSITE" id="PS51212">
    <property type="entry name" value="WSC"/>
    <property type="match status" value="1"/>
</dbReference>
<dbReference type="Pfam" id="PF01822">
    <property type="entry name" value="WSC"/>
    <property type="match status" value="1"/>
</dbReference>
<dbReference type="STRING" id="139723.A0A182LT57"/>
<dbReference type="Pfam" id="PF02485">
    <property type="entry name" value="Branch"/>
    <property type="match status" value="1"/>
</dbReference>
<evidence type="ECO:0000256" key="3">
    <source>
        <dbReference type="ARBA" id="ARBA00004840"/>
    </source>
</evidence>
<evidence type="ECO:0000256" key="10">
    <source>
        <dbReference type="ARBA" id="ARBA00022723"/>
    </source>
</evidence>
<keyword evidence="22" id="KW-1185">Reference proteome</keyword>
<evidence type="ECO:0000256" key="12">
    <source>
        <dbReference type="ARBA" id="ARBA00022968"/>
    </source>
</evidence>
<dbReference type="Proteomes" id="UP000075883">
    <property type="component" value="Unassembled WGS sequence"/>
</dbReference>
<dbReference type="Pfam" id="PF12529">
    <property type="entry name" value="Xylo_C"/>
    <property type="match status" value="1"/>
</dbReference>
<proteinExistence type="inferred from homology"/>
<dbReference type="GO" id="GO:0015012">
    <property type="term" value="P:heparan sulfate proteoglycan biosynthetic process"/>
    <property type="evidence" value="ECO:0007669"/>
    <property type="project" value="UniProtKB-UniPathway"/>
</dbReference>
<evidence type="ECO:0000256" key="18">
    <source>
        <dbReference type="ARBA" id="ARBA00042865"/>
    </source>
</evidence>
<sequence length="844" mass="97452">MEQCVNVLNPEDPALVQTYTDDAAECLSKLLEDLRIPLQGFFASAPEDGSSIRAITISNGTTYELPCQLSEPRAIDAITRAISDECKIKIAKAACKNAQGKLTPRSIEHQCPRGEYFPLRLLGCYPIQNMIYNITMKVTPDNTPKSCVYFCTQRNFRYAMVQNGELCFCKDEKPDPTDRLPSSECKVACSGNPALLCGGSLEALVYETGLAKHPELPLKLYPSPTDKPVRIAFLLMFHKRNLRQVHRLIRNIYDKTHYYYIHVDPKQHYLYRELLKLEKDYPNIYIARQRHTVVWGCFTQLQAMLASMKDIMTKPSWDPDFILNMSESDFPAQTIAKLTQFLTANRGRNFLQIQGIVTVDQFITESGYDHNFLECDNRMWCIGNRKVPDGIITNGGSDWFCLSRDFIRYALDERHDQVADLMHLMEHTSFCTESFFQQLLQNSAFCRTHYNSGLRIVSWTKGHGCTKGREIEWTGCSPLTIRRESWPDILNIISDDIYAIRKFNPIFDQSVILTLEEYVFGKYPSDVPNLNAFWENVYHHEDEKHNPRMNAVLNVAYVLLAINAQHNEYERYEVLKILEITHHFYRNAFDGFLIRHTALLNDRQVELEVFVMPTNMFKLNRIIEAKLSKVLLEITNTIEVVESRPLDFDKVFTVDKQPILIFELPRDRIESNTKIHHNISVDWIDPHQQTVAVENFTIVEDPNKMNHHPLRCTTLNLPLDEGVWRAKVALNGTYIGQVDFIVVSNVPIARPRYGTNTNVCDRPRVLFENMVCNKRNSDQVLHKNAHLSESVKRLFHIENTCIVDENIPLYHLNSKPFVNCSATLWSTLAPDPKSDVHYRVKKNK</sequence>
<dbReference type="GO" id="GO:0050650">
    <property type="term" value="P:chondroitin sulfate proteoglycan biosynthetic process"/>
    <property type="evidence" value="ECO:0007669"/>
    <property type="project" value="TreeGrafter"/>
</dbReference>
<dbReference type="EC" id="2.4.2.26" evidence="6"/>
<evidence type="ECO:0000256" key="19">
    <source>
        <dbReference type="ARBA" id="ARBA00047847"/>
    </source>
</evidence>
<feature type="domain" description="WSC" evidence="20">
    <location>
        <begin position="118"/>
        <end position="209"/>
    </location>
</feature>